<keyword evidence="3" id="KW-1185">Reference proteome</keyword>
<evidence type="ECO:0000313" key="2">
    <source>
        <dbReference type="EMBL" id="KAJ7975376.1"/>
    </source>
</evidence>
<reference evidence="2" key="1">
    <citation type="journal article" date="2023" name="Science">
        <title>Elucidation of the pathway for biosynthesis of saponin adjuvants from the soapbark tree.</title>
        <authorList>
            <person name="Reed J."/>
            <person name="Orme A."/>
            <person name="El-Demerdash A."/>
            <person name="Owen C."/>
            <person name="Martin L.B.B."/>
            <person name="Misra R.C."/>
            <person name="Kikuchi S."/>
            <person name="Rejzek M."/>
            <person name="Martin A.C."/>
            <person name="Harkess A."/>
            <person name="Leebens-Mack J."/>
            <person name="Louveau T."/>
            <person name="Stephenson M.J."/>
            <person name="Osbourn A."/>
        </authorList>
    </citation>
    <scope>NUCLEOTIDE SEQUENCE</scope>
    <source>
        <strain evidence="2">S10</strain>
    </source>
</reference>
<evidence type="ECO:0000256" key="1">
    <source>
        <dbReference type="SAM" id="MobiDB-lite"/>
    </source>
</evidence>
<comment type="caution">
    <text evidence="2">The sequence shown here is derived from an EMBL/GenBank/DDBJ whole genome shotgun (WGS) entry which is preliminary data.</text>
</comment>
<feature type="compositionally biased region" description="Basic and acidic residues" evidence="1">
    <location>
        <begin position="73"/>
        <end position="90"/>
    </location>
</feature>
<dbReference type="Proteomes" id="UP001163823">
    <property type="component" value="Chromosome 3"/>
</dbReference>
<dbReference type="EMBL" id="JARAOO010000003">
    <property type="protein sequence ID" value="KAJ7975376.1"/>
    <property type="molecule type" value="Genomic_DNA"/>
</dbReference>
<sequence>MEIVTEDKSKYKFKGFLRYESAFRSLQKALKHKEKMALKNNEATDDQLHNAVVMEAVHEKESQSMGTNSVSHETSEQDDQVHEVSDEIARSPEAQVIQEKEKEKETISETLMNTLNLGSKLVEQSGLEKISFLRKKLPSPFKS</sequence>
<dbReference type="AlphaFoldDB" id="A0AAD7Q6F3"/>
<dbReference type="KEGG" id="qsa:O6P43_005307"/>
<organism evidence="2 3">
    <name type="scientific">Quillaja saponaria</name>
    <name type="common">Soap bark tree</name>
    <dbReference type="NCBI Taxonomy" id="32244"/>
    <lineage>
        <taxon>Eukaryota</taxon>
        <taxon>Viridiplantae</taxon>
        <taxon>Streptophyta</taxon>
        <taxon>Embryophyta</taxon>
        <taxon>Tracheophyta</taxon>
        <taxon>Spermatophyta</taxon>
        <taxon>Magnoliopsida</taxon>
        <taxon>eudicotyledons</taxon>
        <taxon>Gunneridae</taxon>
        <taxon>Pentapetalae</taxon>
        <taxon>rosids</taxon>
        <taxon>fabids</taxon>
        <taxon>Fabales</taxon>
        <taxon>Quillajaceae</taxon>
        <taxon>Quillaja</taxon>
    </lineage>
</organism>
<gene>
    <name evidence="2" type="ORF">O6P43_005307</name>
</gene>
<feature type="compositionally biased region" description="Polar residues" evidence="1">
    <location>
        <begin position="63"/>
        <end position="72"/>
    </location>
</feature>
<accession>A0AAD7Q6F3</accession>
<evidence type="ECO:0000313" key="3">
    <source>
        <dbReference type="Proteomes" id="UP001163823"/>
    </source>
</evidence>
<protein>
    <submittedName>
        <fullName evidence="2">Uncharacterized protein</fullName>
    </submittedName>
</protein>
<feature type="region of interest" description="Disordered" evidence="1">
    <location>
        <begin position="59"/>
        <end position="104"/>
    </location>
</feature>
<proteinExistence type="predicted"/>
<name>A0AAD7Q6F3_QUISA</name>